<dbReference type="EMBL" id="LDSI01000024">
    <property type="protein sequence ID" value="KTS95253.1"/>
    <property type="molecule type" value="Genomic_DNA"/>
</dbReference>
<dbReference type="Gene3D" id="3.20.20.190">
    <property type="entry name" value="Phosphatidylinositol (PI) phosphodiesterase"/>
    <property type="match status" value="1"/>
</dbReference>
<accession>A0AB34VD91</accession>
<dbReference type="GO" id="GO:0008081">
    <property type="term" value="F:phosphoric diester hydrolase activity"/>
    <property type="evidence" value="ECO:0007669"/>
    <property type="project" value="InterPro"/>
</dbReference>
<evidence type="ECO:0000313" key="3">
    <source>
        <dbReference type="Proteomes" id="UP000072520"/>
    </source>
</evidence>
<dbReference type="PROSITE" id="PS51704">
    <property type="entry name" value="GP_PDE"/>
    <property type="match status" value="1"/>
</dbReference>
<proteinExistence type="predicted"/>
<dbReference type="SUPFAM" id="SSF51695">
    <property type="entry name" value="PLC-like phosphodiesterases"/>
    <property type="match status" value="1"/>
</dbReference>
<feature type="domain" description="GP-PDE" evidence="1">
    <location>
        <begin position="13"/>
        <end position="248"/>
    </location>
</feature>
<gene>
    <name evidence="2" type="ORF">RSA13_16430</name>
</gene>
<comment type="caution">
    <text evidence="2">The sequence shown here is derived from an EMBL/GenBank/DDBJ whole genome shotgun (WGS) entry which is preliminary data.</text>
</comment>
<protein>
    <submittedName>
        <fullName evidence="2">Glycerophosphodiester phosphodiesterase</fullName>
    </submittedName>
</protein>
<dbReference type="InterPro" id="IPR017946">
    <property type="entry name" value="PLC-like_Pdiesterase_TIM-brl"/>
</dbReference>
<evidence type="ECO:0000259" key="1">
    <source>
        <dbReference type="PROSITE" id="PS51704"/>
    </source>
</evidence>
<dbReference type="PANTHER" id="PTHR46211">
    <property type="entry name" value="GLYCEROPHOSPHORYL DIESTER PHOSPHODIESTERASE"/>
    <property type="match status" value="1"/>
</dbReference>
<sequence>MPTKKHPVRVVNSRLIAHRGAPLLAPENTLPSFQAAVEHGATWIEVDVKLTKDRHPVIIHDDAVDRTTNGTGYVANLTLDQIRSLDAGVCYGHLFKGVKVPTLAETVGFVLDKGIGLQLEIKPTSGQEIETAEIAITQLKSLWPADEKKLFISSFSELSLKVAERIMPDVPRGLAVCVPPSDPVALLARTGCQILHFLADFATDDDLKRLADSGIEFAIATINDPAVARKYLHSGAQTILSDIPDLAI</sequence>
<name>A0AB34VD91_9GAMM</name>
<dbReference type="GeneID" id="61253183"/>
<dbReference type="RefSeq" id="WP_006121123.1">
    <property type="nucleotide sequence ID" value="NZ_CP046585.1"/>
</dbReference>
<dbReference type="InterPro" id="IPR030395">
    <property type="entry name" value="GP_PDE_dom"/>
</dbReference>
<dbReference type="Proteomes" id="UP000072520">
    <property type="component" value="Unassembled WGS sequence"/>
</dbReference>
<organism evidence="2 3">
    <name type="scientific">Pantoea stewartii</name>
    <dbReference type="NCBI Taxonomy" id="66269"/>
    <lineage>
        <taxon>Bacteria</taxon>
        <taxon>Pseudomonadati</taxon>
        <taxon>Pseudomonadota</taxon>
        <taxon>Gammaproteobacteria</taxon>
        <taxon>Enterobacterales</taxon>
        <taxon>Erwiniaceae</taxon>
        <taxon>Pantoea</taxon>
    </lineage>
</organism>
<reference evidence="2 3" key="1">
    <citation type="journal article" date="2016" name="Front. Microbiol.">
        <title>Genomic Resource of Rice Seed Associated Bacteria.</title>
        <authorList>
            <person name="Midha S."/>
            <person name="Bansal K."/>
            <person name="Sharma S."/>
            <person name="Kumar N."/>
            <person name="Patil P.P."/>
            <person name="Chaudhry V."/>
            <person name="Patil P.B."/>
        </authorList>
    </citation>
    <scope>NUCLEOTIDE SEQUENCE [LARGE SCALE GENOMIC DNA]</scope>
    <source>
        <strain evidence="2 3">RSA13</strain>
    </source>
</reference>
<evidence type="ECO:0000313" key="2">
    <source>
        <dbReference type="EMBL" id="KTS95253.1"/>
    </source>
</evidence>
<dbReference type="PANTHER" id="PTHR46211:SF14">
    <property type="entry name" value="GLYCEROPHOSPHODIESTER PHOSPHODIESTERASE"/>
    <property type="match status" value="1"/>
</dbReference>
<dbReference type="AlphaFoldDB" id="A0AB34VD91"/>
<dbReference type="Pfam" id="PF03009">
    <property type="entry name" value="GDPD"/>
    <property type="match status" value="1"/>
</dbReference>
<dbReference type="GO" id="GO:0006629">
    <property type="term" value="P:lipid metabolic process"/>
    <property type="evidence" value="ECO:0007669"/>
    <property type="project" value="InterPro"/>
</dbReference>